<dbReference type="SUPFAM" id="SSF53335">
    <property type="entry name" value="S-adenosyl-L-methionine-dependent methyltransferases"/>
    <property type="match status" value="1"/>
</dbReference>
<dbReference type="GO" id="GO:0032259">
    <property type="term" value="P:methylation"/>
    <property type="evidence" value="ECO:0007669"/>
    <property type="project" value="UniProtKB-KW"/>
</dbReference>
<dbReference type="NCBIfam" id="TIGR00080">
    <property type="entry name" value="pimt"/>
    <property type="match status" value="1"/>
</dbReference>
<dbReference type="PANTHER" id="PTHR11579:SF0">
    <property type="entry name" value="PROTEIN-L-ISOASPARTATE(D-ASPARTATE) O-METHYLTRANSFERASE"/>
    <property type="match status" value="1"/>
</dbReference>
<dbReference type="Pfam" id="PF01135">
    <property type="entry name" value="PCMT"/>
    <property type="match status" value="1"/>
</dbReference>
<dbReference type="Gene3D" id="3.40.50.150">
    <property type="entry name" value="Vaccinia Virus protein VP39"/>
    <property type="match status" value="1"/>
</dbReference>
<proteinExistence type="inferred from homology"/>
<evidence type="ECO:0000256" key="5">
    <source>
        <dbReference type="ARBA" id="ARBA00022490"/>
    </source>
</evidence>
<dbReference type="InterPro" id="IPR000682">
    <property type="entry name" value="PCMT"/>
</dbReference>
<keyword evidence="8" id="KW-0949">S-adenosyl-L-methionine</keyword>
<evidence type="ECO:0000313" key="11">
    <source>
        <dbReference type="Proteomes" id="UP001143372"/>
    </source>
</evidence>
<protein>
    <recommendedName>
        <fullName evidence="4 9">Protein-L-isoaspartate O-methyltransferase</fullName>
        <ecNumber evidence="3 9">2.1.1.77</ecNumber>
    </recommendedName>
</protein>
<gene>
    <name evidence="10" type="primary">pcm_1</name>
    <name evidence="10" type="ORF">GCM10008179_11820</name>
</gene>
<dbReference type="PANTHER" id="PTHR11579">
    <property type="entry name" value="PROTEIN-L-ISOASPARTATE O-METHYLTRANSFERASE"/>
    <property type="match status" value="1"/>
</dbReference>
<accession>A0A9W6J1G2</accession>
<comment type="caution">
    <text evidence="10">The sequence shown here is derived from an EMBL/GenBank/DDBJ whole genome shotgun (WGS) entry which is preliminary data.</text>
</comment>
<evidence type="ECO:0000256" key="2">
    <source>
        <dbReference type="ARBA" id="ARBA00005369"/>
    </source>
</evidence>
<dbReference type="RefSeq" id="WP_271167794.1">
    <property type="nucleotide sequence ID" value="NZ_BSFI01000006.1"/>
</dbReference>
<dbReference type="GO" id="GO:0005737">
    <property type="term" value="C:cytoplasm"/>
    <property type="evidence" value="ECO:0007669"/>
    <property type="project" value="UniProtKB-SubCell"/>
</dbReference>
<dbReference type="Proteomes" id="UP001143372">
    <property type="component" value="Unassembled WGS sequence"/>
</dbReference>
<dbReference type="AlphaFoldDB" id="A0A9W6J1G2"/>
<dbReference type="EMBL" id="BSFI01000006">
    <property type="protein sequence ID" value="GLK67544.1"/>
    <property type="molecule type" value="Genomic_DNA"/>
</dbReference>
<keyword evidence="6" id="KW-0489">Methyltransferase</keyword>
<evidence type="ECO:0000313" key="10">
    <source>
        <dbReference type="EMBL" id="GLK67544.1"/>
    </source>
</evidence>
<dbReference type="InterPro" id="IPR029063">
    <property type="entry name" value="SAM-dependent_MTases_sf"/>
</dbReference>
<dbReference type="GO" id="GO:0030091">
    <property type="term" value="P:protein repair"/>
    <property type="evidence" value="ECO:0007669"/>
    <property type="project" value="UniProtKB-UniRule"/>
</dbReference>
<dbReference type="GO" id="GO:0004719">
    <property type="term" value="F:protein-L-isoaspartate (D-aspartate) O-methyltransferase activity"/>
    <property type="evidence" value="ECO:0007669"/>
    <property type="project" value="UniProtKB-UniRule"/>
</dbReference>
<evidence type="ECO:0000256" key="4">
    <source>
        <dbReference type="ARBA" id="ARBA00013346"/>
    </source>
</evidence>
<sequence length="224" mass="23606">MAGMTASEIDEAERTRRAELVLGLRSRGVLHTRTLIALETIPRSQFAPSRLRDAAYADRALPIACGQTLESPSQIATMVDALGVGDLDSVLEIGTGTGYCAAILSRLARRVFTIDRWRTLVENAERRLGDLGGVGNVTAIVADGALGHAAHAPYERILITAAVTTPPSALLNQLKAGGVMIAPVGDGSGQRLTRFVKARDGSLDETTIASVRVPPLMQGVAKAL</sequence>
<keyword evidence="7" id="KW-0808">Transferase</keyword>
<reference evidence="10" key="2">
    <citation type="submission" date="2023-01" db="EMBL/GenBank/DDBJ databases">
        <authorList>
            <person name="Sun Q."/>
            <person name="Evtushenko L."/>
        </authorList>
    </citation>
    <scope>NUCLEOTIDE SEQUENCE</scope>
    <source>
        <strain evidence="10">VKM B-2347</strain>
    </source>
</reference>
<comment type="subcellular location">
    <subcellularLocation>
        <location evidence="1">Cytoplasm</location>
    </subcellularLocation>
</comment>
<reference evidence="10" key="1">
    <citation type="journal article" date="2014" name="Int. J. Syst. Evol. Microbiol.">
        <title>Complete genome sequence of Corynebacterium casei LMG S-19264T (=DSM 44701T), isolated from a smear-ripened cheese.</title>
        <authorList>
            <consortium name="US DOE Joint Genome Institute (JGI-PGF)"/>
            <person name="Walter F."/>
            <person name="Albersmeier A."/>
            <person name="Kalinowski J."/>
            <person name="Ruckert C."/>
        </authorList>
    </citation>
    <scope>NUCLEOTIDE SEQUENCE</scope>
    <source>
        <strain evidence="10">VKM B-2347</strain>
    </source>
</reference>
<evidence type="ECO:0000256" key="1">
    <source>
        <dbReference type="ARBA" id="ARBA00004496"/>
    </source>
</evidence>
<organism evidence="10 11">
    <name type="scientific">Hansschlegelia plantiphila</name>
    <dbReference type="NCBI Taxonomy" id="374655"/>
    <lineage>
        <taxon>Bacteria</taxon>
        <taxon>Pseudomonadati</taxon>
        <taxon>Pseudomonadota</taxon>
        <taxon>Alphaproteobacteria</taxon>
        <taxon>Hyphomicrobiales</taxon>
        <taxon>Methylopilaceae</taxon>
        <taxon>Hansschlegelia</taxon>
    </lineage>
</organism>
<evidence type="ECO:0000256" key="3">
    <source>
        <dbReference type="ARBA" id="ARBA00011890"/>
    </source>
</evidence>
<name>A0A9W6J1G2_9HYPH</name>
<comment type="similarity">
    <text evidence="2">Belongs to the methyltransferase superfamily. L-isoaspartyl/D-aspartyl protein methyltransferase family.</text>
</comment>
<evidence type="ECO:0000256" key="7">
    <source>
        <dbReference type="ARBA" id="ARBA00022679"/>
    </source>
</evidence>
<keyword evidence="5" id="KW-0963">Cytoplasm</keyword>
<evidence type="ECO:0000256" key="8">
    <source>
        <dbReference type="ARBA" id="ARBA00022691"/>
    </source>
</evidence>
<dbReference type="NCBIfam" id="NF001453">
    <property type="entry name" value="PRK00312.1"/>
    <property type="match status" value="1"/>
</dbReference>
<dbReference type="EC" id="2.1.1.77" evidence="3 9"/>
<evidence type="ECO:0000256" key="9">
    <source>
        <dbReference type="NCBIfam" id="TIGR00080"/>
    </source>
</evidence>
<evidence type="ECO:0000256" key="6">
    <source>
        <dbReference type="ARBA" id="ARBA00022603"/>
    </source>
</evidence>
<keyword evidence="11" id="KW-1185">Reference proteome</keyword>